<dbReference type="Gene3D" id="3.30.40.10">
    <property type="entry name" value="Zinc/RING finger domain, C3HC4 (zinc finger)"/>
    <property type="match status" value="1"/>
</dbReference>
<evidence type="ECO:0000256" key="2">
    <source>
        <dbReference type="ARBA" id="ARBA00022833"/>
    </source>
</evidence>
<name>A0A914L2Q4_MELIC</name>
<dbReference type="InterPro" id="IPR013083">
    <property type="entry name" value="Znf_RING/FYVE/PHD"/>
</dbReference>
<keyword evidence="2" id="KW-0862">Zinc</keyword>
<evidence type="ECO:0000313" key="5">
    <source>
        <dbReference type="Proteomes" id="UP000887563"/>
    </source>
</evidence>
<proteinExistence type="predicted"/>
<evidence type="ECO:0000256" key="3">
    <source>
        <dbReference type="PROSITE-ProRule" id="PRU00175"/>
    </source>
</evidence>
<dbReference type="GO" id="GO:0008270">
    <property type="term" value="F:zinc ion binding"/>
    <property type="evidence" value="ECO:0007669"/>
    <property type="project" value="UniProtKB-KW"/>
</dbReference>
<sequence length="128" mass="14706">MISDGSAVNEIKEYCEKYIGDTIEEIQENCKNKMKEFMFSNAIKNGSTVCSICLEEFQEDKGIVKTKCNHYFHWDCISENFKGGVDFKKCPICRATLELDDNEDVVKLNNKLKIVDLGFKGKNISRLF</sequence>
<reference evidence="6" key="1">
    <citation type="submission" date="2022-11" db="UniProtKB">
        <authorList>
            <consortium name="WormBaseParasite"/>
        </authorList>
    </citation>
    <scope>IDENTIFICATION</scope>
</reference>
<dbReference type="InterPro" id="IPR001841">
    <property type="entry name" value="Znf_RING"/>
</dbReference>
<keyword evidence="1 3" id="KW-0479">Metal-binding</keyword>
<evidence type="ECO:0000256" key="1">
    <source>
        <dbReference type="ARBA" id="ARBA00022771"/>
    </source>
</evidence>
<dbReference type="PANTHER" id="PTHR45676">
    <property type="entry name" value="RING-H2 FINGER PROTEIN ATL51-RELATED"/>
    <property type="match status" value="1"/>
</dbReference>
<dbReference type="SMART" id="SM00184">
    <property type="entry name" value="RING"/>
    <property type="match status" value="1"/>
</dbReference>
<dbReference type="PROSITE" id="PS50089">
    <property type="entry name" value="ZF_RING_2"/>
    <property type="match status" value="1"/>
</dbReference>
<keyword evidence="5" id="KW-1185">Reference proteome</keyword>
<feature type="domain" description="RING-type" evidence="4">
    <location>
        <begin position="50"/>
        <end position="94"/>
    </location>
</feature>
<dbReference type="AlphaFoldDB" id="A0A914L2Q4"/>
<protein>
    <submittedName>
        <fullName evidence="6">RING-type domain-containing protein</fullName>
    </submittedName>
</protein>
<dbReference type="PANTHER" id="PTHR45676:SF41">
    <property type="entry name" value="RING-H2 FINGER PROTEIN ATL66"/>
    <property type="match status" value="1"/>
</dbReference>
<keyword evidence="1 3" id="KW-0863">Zinc-finger</keyword>
<dbReference type="Pfam" id="PF13639">
    <property type="entry name" value="zf-RING_2"/>
    <property type="match status" value="1"/>
</dbReference>
<organism evidence="5 6">
    <name type="scientific">Meloidogyne incognita</name>
    <name type="common">Southern root-knot nematode worm</name>
    <name type="synonym">Oxyuris incognita</name>
    <dbReference type="NCBI Taxonomy" id="6306"/>
    <lineage>
        <taxon>Eukaryota</taxon>
        <taxon>Metazoa</taxon>
        <taxon>Ecdysozoa</taxon>
        <taxon>Nematoda</taxon>
        <taxon>Chromadorea</taxon>
        <taxon>Rhabditida</taxon>
        <taxon>Tylenchina</taxon>
        <taxon>Tylenchomorpha</taxon>
        <taxon>Tylenchoidea</taxon>
        <taxon>Meloidogynidae</taxon>
        <taxon>Meloidogyninae</taxon>
        <taxon>Meloidogyne</taxon>
        <taxon>Meloidogyne incognita group</taxon>
    </lineage>
</organism>
<evidence type="ECO:0000259" key="4">
    <source>
        <dbReference type="PROSITE" id="PS50089"/>
    </source>
</evidence>
<evidence type="ECO:0000313" key="6">
    <source>
        <dbReference type="WBParaSite" id="Minc3s00241g08366"/>
    </source>
</evidence>
<dbReference type="CDD" id="cd16448">
    <property type="entry name" value="RING-H2"/>
    <property type="match status" value="1"/>
</dbReference>
<accession>A0A914L2Q4</accession>
<dbReference type="SUPFAM" id="SSF57850">
    <property type="entry name" value="RING/U-box"/>
    <property type="match status" value="1"/>
</dbReference>
<dbReference type="WBParaSite" id="Minc3s00241g08366">
    <property type="protein sequence ID" value="Minc3s00241g08366"/>
    <property type="gene ID" value="Minc3s00241g08366"/>
</dbReference>
<dbReference type="Proteomes" id="UP000887563">
    <property type="component" value="Unplaced"/>
</dbReference>